<sequence>MELQLGLALPTTTHHQHNNPTKNKRSFEEAFGKIIRDELQKMPSLLLWSGQPNEEDDDDREGKKKRISSTINKENEEEKPVVGWPPIQSWRMKLLNHNYHNHHHHHHHHHHHLHHRNDQVGVQMENNHNHNRMAHDHHDHRHDHMENGGSNCSKYVKVKMEGVAITRKVNLRLYHSFHTLKNSLIAMFAKYQKYEKRGMRYTLTYQDNEGDWLLADDVPWSYREQRNSLISNLRNPRKSTVLWCFLVYVSRMRVDEDMYKHLVILIMKFLEEENCKESLHQLEQESKVFFNMKHFGENIINGEFEKAEKYLSAFTKIDDNEHSRELFVELRKLKHDEALLREIPSARAKLHDDLKKLVRRNPILQDKLVFPFLIESALSSLISLVCPCFEKKNRSIKEELIYLILQFLDEEEFKETLHKLEVETKVFFNMNYFEEYMINGQWYEAEKYLSAFTKMDDNEYSVELFSEMQKQKSHEAVDRQKKCPSVYTERTHFCDAMKLLIEQNPILKDKIKFPSIDKSRLFTLIKQTMDWWVPYYASVMPNGNNQTFSLKDIPTTPYLFHDPSFVNDSSQEGGFLSVPSGHGSNDGSCVTDVNKSTESTSLADANDLVCMKPVKNFVSWKLQQFNEPSECRSLVLHDNSMGGRVVRLIYSDSGDFIVALAQNATHKLWTWQRNQQSLGKQANADVQPHLYQPSSGKIMTNEIGADPENSVPCFALKGSHLFSGSGGKISIFSLETFELCVWDANEWENICSKFLQSLRTGVVPQTPVVSHIQFHPDQIHLLVVHEWQIDVFEAPTLNLVTQLVPDKSDLPITCATYSCDGKSVYVGCKSGCIKVFDATSLNLRCQINLTAYAQPTNSFELYPLVIATHPSQPNQIALGLTNGRVYVLEPLQSQVEWGTLPPPRDS</sequence>
<keyword evidence="13" id="KW-1185">Reference proteome</keyword>
<dbReference type="PROSITE" id="PS50897">
    <property type="entry name" value="CTLH"/>
    <property type="match status" value="2"/>
</dbReference>
<accession>A0AAE0ADQ1</accession>
<keyword evidence="3" id="KW-0677">Repeat</keyword>
<dbReference type="Gene3D" id="2.130.10.10">
    <property type="entry name" value="YVTN repeat-like/Quinoprotein amine dehydrogenase"/>
    <property type="match status" value="1"/>
</dbReference>
<dbReference type="InterPro" id="IPR015943">
    <property type="entry name" value="WD40/YVTN_repeat-like_dom_sf"/>
</dbReference>
<keyword evidence="8" id="KW-0678">Repressor</keyword>
<dbReference type="Pfam" id="PF02309">
    <property type="entry name" value="AUX_IAA"/>
    <property type="match status" value="1"/>
</dbReference>
<dbReference type="EMBL" id="JANJYJ010000005">
    <property type="protein sequence ID" value="KAK3212021.1"/>
    <property type="molecule type" value="Genomic_DNA"/>
</dbReference>
<comment type="similarity">
    <text evidence="8">Belongs to the Aux/IAA family.</text>
</comment>
<evidence type="ECO:0000313" key="13">
    <source>
        <dbReference type="Proteomes" id="UP001281410"/>
    </source>
</evidence>
<dbReference type="InterPro" id="IPR036322">
    <property type="entry name" value="WD40_repeat_dom_sf"/>
</dbReference>
<comment type="function">
    <text evidence="8">Aux/IAA proteins are short-lived transcriptional factors that function as repressors of early auxin response genes at low auxin concentrations.</text>
</comment>
<dbReference type="GO" id="GO:0009734">
    <property type="term" value="P:auxin-activated signaling pathway"/>
    <property type="evidence" value="ECO:0007669"/>
    <property type="project" value="UniProtKB-UniRule"/>
</dbReference>
<dbReference type="Proteomes" id="UP001281410">
    <property type="component" value="Unassembled WGS sequence"/>
</dbReference>
<dbReference type="PANTHER" id="PTHR44083:SF17">
    <property type="entry name" value="TRANSDUCIN FAMILY PROTEIN _ WD-40 REPEAT FAMILY PROTEIN"/>
    <property type="match status" value="1"/>
</dbReference>
<feature type="domain" description="PB1" evidence="11">
    <location>
        <begin position="153"/>
        <end position="247"/>
    </location>
</feature>
<proteinExistence type="inferred from homology"/>
<evidence type="ECO:0000256" key="3">
    <source>
        <dbReference type="ARBA" id="ARBA00022737"/>
    </source>
</evidence>
<evidence type="ECO:0000313" key="12">
    <source>
        <dbReference type="EMBL" id="KAK3212021.1"/>
    </source>
</evidence>
<comment type="subunit">
    <text evidence="8">Homodimers and heterodimers.</text>
</comment>
<dbReference type="Gene3D" id="3.10.20.90">
    <property type="entry name" value="Phosphatidylinositol 3-kinase Catalytic Subunit, Chain A, domain 1"/>
    <property type="match status" value="1"/>
</dbReference>
<dbReference type="PROSITE" id="PS50896">
    <property type="entry name" value="LISH"/>
    <property type="match status" value="1"/>
</dbReference>
<evidence type="ECO:0000256" key="9">
    <source>
        <dbReference type="SAM" id="MobiDB-lite"/>
    </source>
</evidence>
<evidence type="ECO:0000256" key="2">
    <source>
        <dbReference type="ARBA" id="ARBA00022574"/>
    </source>
</evidence>
<name>A0AAE0ADQ1_9ROSI</name>
<evidence type="ECO:0000256" key="4">
    <source>
        <dbReference type="ARBA" id="ARBA00023015"/>
    </source>
</evidence>
<evidence type="ECO:0000256" key="6">
    <source>
        <dbReference type="ARBA" id="ARBA00023242"/>
    </source>
</evidence>
<dbReference type="SUPFAM" id="SSF54277">
    <property type="entry name" value="CAD &amp; PB1 domains"/>
    <property type="match status" value="1"/>
</dbReference>
<dbReference type="InterPro" id="IPR006594">
    <property type="entry name" value="LisH"/>
</dbReference>
<dbReference type="SMART" id="SM00668">
    <property type="entry name" value="CTLH"/>
    <property type="match status" value="2"/>
</dbReference>
<dbReference type="Pfam" id="PF21889">
    <property type="entry name" value="TPR1-like_2nd"/>
    <property type="match status" value="2"/>
</dbReference>
<feature type="region of interest" description="Disordered" evidence="9">
    <location>
        <begin position="1"/>
        <end position="25"/>
    </location>
</feature>
<feature type="region of interest" description="Disordered" evidence="9">
    <location>
        <begin position="46"/>
        <end position="80"/>
    </location>
</feature>
<protein>
    <recommendedName>
        <fullName evidence="8">Auxin-responsive protein</fullName>
    </recommendedName>
</protein>
<dbReference type="GO" id="GO:0006355">
    <property type="term" value="P:regulation of DNA-templated transcription"/>
    <property type="evidence" value="ECO:0007669"/>
    <property type="project" value="InterPro"/>
</dbReference>
<organism evidence="12 13">
    <name type="scientific">Dipteronia sinensis</name>
    <dbReference type="NCBI Taxonomy" id="43782"/>
    <lineage>
        <taxon>Eukaryota</taxon>
        <taxon>Viridiplantae</taxon>
        <taxon>Streptophyta</taxon>
        <taxon>Embryophyta</taxon>
        <taxon>Tracheophyta</taxon>
        <taxon>Spermatophyta</taxon>
        <taxon>Magnoliopsida</taxon>
        <taxon>eudicotyledons</taxon>
        <taxon>Gunneridae</taxon>
        <taxon>Pentapetalae</taxon>
        <taxon>rosids</taxon>
        <taxon>malvids</taxon>
        <taxon>Sapindales</taxon>
        <taxon>Sapindaceae</taxon>
        <taxon>Hippocastanoideae</taxon>
        <taxon>Acereae</taxon>
        <taxon>Dipteronia</taxon>
    </lineage>
</organism>
<evidence type="ECO:0000259" key="10">
    <source>
        <dbReference type="PROSITE" id="PS50897"/>
    </source>
</evidence>
<dbReference type="AlphaFoldDB" id="A0AAE0ADQ1"/>
<keyword evidence="2" id="KW-0853">WD repeat</keyword>
<dbReference type="InterPro" id="IPR053793">
    <property type="entry name" value="PB1-like"/>
</dbReference>
<keyword evidence="7 8" id="KW-0927">Auxin signaling pathway</keyword>
<comment type="subcellular location">
    <subcellularLocation>
        <location evidence="1 8">Nucleus</location>
    </subcellularLocation>
</comment>
<dbReference type="SUPFAM" id="SSF50978">
    <property type="entry name" value="WD40 repeat-like"/>
    <property type="match status" value="1"/>
</dbReference>
<dbReference type="PROSITE" id="PS51745">
    <property type="entry name" value="PB1"/>
    <property type="match status" value="1"/>
</dbReference>
<feature type="compositionally biased region" description="Low complexity" evidence="9">
    <location>
        <begin position="10"/>
        <end position="21"/>
    </location>
</feature>
<gene>
    <name evidence="12" type="ORF">Dsin_016727</name>
</gene>
<dbReference type="InterPro" id="IPR027728">
    <property type="entry name" value="Topless_fam"/>
</dbReference>
<feature type="domain" description="CTLH" evidence="10">
    <location>
        <begin position="426"/>
        <end position="484"/>
    </location>
</feature>
<evidence type="ECO:0000256" key="5">
    <source>
        <dbReference type="ARBA" id="ARBA00023163"/>
    </source>
</evidence>
<evidence type="ECO:0000256" key="1">
    <source>
        <dbReference type="ARBA" id="ARBA00004123"/>
    </source>
</evidence>
<dbReference type="GO" id="GO:0005634">
    <property type="term" value="C:nucleus"/>
    <property type="evidence" value="ECO:0007669"/>
    <property type="project" value="UniProtKB-SubCell"/>
</dbReference>
<keyword evidence="5 8" id="KW-0804">Transcription</keyword>
<feature type="domain" description="CTLH" evidence="10">
    <location>
        <begin position="288"/>
        <end position="346"/>
    </location>
</feature>
<dbReference type="InterPro" id="IPR033389">
    <property type="entry name" value="AUX/IAA_dom"/>
</dbReference>
<reference evidence="12" key="1">
    <citation type="journal article" date="2023" name="Plant J.">
        <title>Genome sequences and population genomics provide insights into the demographic history, inbreeding, and mutation load of two 'living fossil' tree species of Dipteronia.</title>
        <authorList>
            <person name="Feng Y."/>
            <person name="Comes H.P."/>
            <person name="Chen J."/>
            <person name="Zhu S."/>
            <person name="Lu R."/>
            <person name="Zhang X."/>
            <person name="Li P."/>
            <person name="Qiu J."/>
            <person name="Olsen K.M."/>
            <person name="Qiu Y."/>
        </authorList>
    </citation>
    <scope>NUCLEOTIDE SEQUENCE</scope>
    <source>
        <strain evidence="12">NBL</strain>
    </source>
</reference>
<keyword evidence="6 8" id="KW-0539">Nucleus</keyword>
<dbReference type="PANTHER" id="PTHR44083">
    <property type="entry name" value="TOPLESS-RELATED PROTEIN 1-RELATED"/>
    <property type="match status" value="1"/>
</dbReference>
<evidence type="ECO:0000259" key="11">
    <source>
        <dbReference type="PROSITE" id="PS51745"/>
    </source>
</evidence>
<comment type="caution">
    <text evidence="12">The sequence shown here is derived from an EMBL/GenBank/DDBJ whole genome shotgun (WGS) entry which is preliminary data.</text>
</comment>
<evidence type="ECO:0000256" key="8">
    <source>
        <dbReference type="RuleBase" id="RU004549"/>
    </source>
</evidence>
<keyword evidence="4 8" id="KW-0805">Transcription regulation</keyword>
<dbReference type="InterPro" id="IPR054080">
    <property type="entry name" value="TPR1-like_2nd"/>
</dbReference>
<evidence type="ECO:0000256" key="7">
    <source>
        <dbReference type="ARBA" id="ARBA00023294"/>
    </source>
</evidence>
<dbReference type="InterPro" id="IPR006595">
    <property type="entry name" value="CTLH_C"/>
</dbReference>
<dbReference type="SMART" id="SM00667">
    <property type="entry name" value="LisH"/>
    <property type="match status" value="2"/>
</dbReference>